<proteinExistence type="predicted"/>
<evidence type="ECO:0000259" key="1">
    <source>
        <dbReference type="Pfam" id="PF22733"/>
    </source>
</evidence>
<comment type="caution">
    <text evidence="2">The sequence shown here is derived from an EMBL/GenBank/DDBJ whole genome shotgun (WGS) entry which is preliminary data.</text>
</comment>
<evidence type="ECO:0000313" key="3">
    <source>
        <dbReference type="Proteomes" id="UP000282084"/>
    </source>
</evidence>
<dbReference type="AlphaFoldDB" id="A0A495W4I4"/>
<gene>
    <name evidence="2" type="ORF">C8E97_4227</name>
</gene>
<protein>
    <recommendedName>
        <fullName evidence="1">NACHT N-terminal Helical domain-containing protein</fullName>
    </recommendedName>
</protein>
<dbReference type="Pfam" id="PF22733">
    <property type="entry name" value="NNH1"/>
    <property type="match status" value="1"/>
</dbReference>
<feature type="domain" description="NACHT N-terminal Helical" evidence="1">
    <location>
        <begin position="9"/>
        <end position="184"/>
    </location>
</feature>
<dbReference type="EMBL" id="RBXO01000001">
    <property type="protein sequence ID" value="RKT55553.1"/>
    <property type="molecule type" value="Genomic_DNA"/>
</dbReference>
<dbReference type="OrthoDB" id="5509947at2"/>
<reference evidence="2 3" key="1">
    <citation type="submission" date="2018-10" db="EMBL/GenBank/DDBJ databases">
        <title>Sequencing the genomes of 1000 actinobacteria strains.</title>
        <authorList>
            <person name="Klenk H.-P."/>
        </authorList>
    </citation>
    <scope>NUCLEOTIDE SEQUENCE [LARGE SCALE GENOMIC DNA]</scope>
    <source>
        <strain evidence="2 3">DSM 43800</strain>
    </source>
</reference>
<name>A0A495W4I4_9PSEU</name>
<accession>A0A495W4I4</accession>
<dbReference type="Proteomes" id="UP000282084">
    <property type="component" value="Unassembled WGS sequence"/>
</dbReference>
<dbReference type="RefSeq" id="WP_147455186.1">
    <property type="nucleotide sequence ID" value="NZ_RBXO01000001.1"/>
</dbReference>
<keyword evidence="3" id="KW-1185">Reference proteome</keyword>
<organism evidence="2 3">
    <name type="scientific">Saccharothrix australiensis</name>
    <dbReference type="NCBI Taxonomy" id="2072"/>
    <lineage>
        <taxon>Bacteria</taxon>
        <taxon>Bacillati</taxon>
        <taxon>Actinomycetota</taxon>
        <taxon>Actinomycetes</taxon>
        <taxon>Pseudonocardiales</taxon>
        <taxon>Pseudonocardiaceae</taxon>
        <taxon>Saccharothrix</taxon>
    </lineage>
</organism>
<sequence length="295" mass="31306">MSLLGAVLVKLAETVVKYAVEASTGNKMAGELSAGAAAVLGGRAAGLSDERTTRRTKERVARRLADELVDRYGHEYRELPESDRSAAVQAVIDTFELVGGGPGVVAGNDGDPQRLTDMLRHEAGDLLRQAALGRDGEEFYGQLLRDTCIQFVAVVTHRSEFLAAADTEMLSRLTTLSSDLSRGLARLDARLDPLLPARPDGAEAVASRDVEDGRGPEITVQNTLGGVVAGPVVQSGPITGNVTINYWGDRSSSSNVEASAVGRVSWQEIHFRGRRKLLSALTGTRLGPSDAEACP</sequence>
<dbReference type="InterPro" id="IPR054547">
    <property type="entry name" value="NNH1"/>
</dbReference>
<evidence type="ECO:0000313" key="2">
    <source>
        <dbReference type="EMBL" id="RKT55553.1"/>
    </source>
</evidence>